<dbReference type="GO" id="GO:0006351">
    <property type="term" value="P:DNA-templated transcription"/>
    <property type="evidence" value="ECO:0007669"/>
    <property type="project" value="InterPro"/>
</dbReference>
<evidence type="ECO:0000259" key="5">
    <source>
        <dbReference type="SMART" id="SM00906"/>
    </source>
</evidence>
<accession>A0AA38RQ77</accession>
<dbReference type="GO" id="GO:0000981">
    <property type="term" value="F:DNA-binding transcription factor activity, RNA polymerase II-specific"/>
    <property type="evidence" value="ECO:0007669"/>
    <property type="project" value="TreeGrafter"/>
</dbReference>
<feature type="region of interest" description="Disordered" evidence="4">
    <location>
        <begin position="14"/>
        <end position="58"/>
    </location>
</feature>
<proteinExistence type="predicted"/>
<dbReference type="AlphaFoldDB" id="A0AA38RQ77"/>
<dbReference type="InterPro" id="IPR051127">
    <property type="entry name" value="Fungal_SecMet_Regulators"/>
</dbReference>
<gene>
    <name evidence="6" type="ORF">NKR23_g880</name>
</gene>
<evidence type="ECO:0000313" key="7">
    <source>
        <dbReference type="Proteomes" id="UP001174694"/>
    </source>
</evidence>
<dbReference type="PANTHER" id="PTHR47424">
    <property type="entry name" value="REGULATORY PROTEIN GAL4"/>
    <property type="match status" value="1"/>
</dbReference>
<dbReference type="GO" id="GO:0008270">
    <property type="term" value="F:zinc ion binding"/>
    <property type="evidence" value="ECO:0007669"/>
    <property type="project" value="InterPro"/>
</dbReference>
<evidence type="ECO:0000256" key="2">
    <source>
        <dbReference type="ARBA" id="ARBA00023163"/>
    </source>
</evidence>
<feature type="domain" description="Xylanolytic transcriptional activator regulatory" evidence="5">
    <location>
        <begin position="271"/>
        <end position="343"/>
    </location>
</feature>
<dbReference type="InterPro" id="IPR007219">
    <property type="entry name" value="XnlR_reg_dom"/>
</dbReference>
<dbReference type="EMBL" id="JANBVO010000002">
    <property type="protein sequence ID" value="KAJ9156153.1"/>
    <property type="molecule type" value="Genomic_DNA"/>
</dbReference>
<keyword evidence="3" id="KW-0539">Nucleus</keyword>
<evidence type="ECO:0000313" key="6">
    <source>
        <dbReference type="EMBL" id="KAJ9156153.1"/>
    </source>
</evidence>
<evidence type="ECO:0000256" key="3">
    <source>
        <dbReference type="ARBA" id="ARBA00023242"/>
    </source>
</evidence>
<dbReference type="GO" id="GO:0000435">
    <property type="term" value="P:positive regulation of transcription from RNA polymerase II promoter by galactose"/>
    <property type="evidence" value="ECO:0007669"/>
    <property type="project" value="TreeGrafter"/>
</dbReference>
<reference evidence="6" key="1">
    <citation type="submission" date="2022-07" db="EMBL/GenBank/DDBJ databases">
        <title>Fungi with potential for degradation of polypropylene.</title>
        <authorList>
            <person name="Gostincar C."/>
        </authorList>
    </citation>
    <scope>NUCLEOTIDE SEQUENCE</scope>
    <source>
        <strain evidence="6">EXF-13308</strain>
    </source>
</reference>
<protein>
    <submittedName>
        <fullName evidence="6">Fungal specific transcription factor domain-containing protein</fullName>
    </submittedName>
</protein>
<keyword evidence="7" id="KW-1185">Reference proteome</keyword>
<dbReference type="SMART" id="SM00906">
    <property type="entry name" value="Fungal_trans"/>
    <property type="match status" value="1"/>
</dbReference>
<keyword evidence="2" id="KW-0804">Transcription</keyword>
<dbReference type="Proteomes" id="UP001174694">
    <property type="component" value="Unassembled WGS sequence"/>
</dbReference>
<name>A0AA38RQ77_9PEZI</name>
<evidence type="ECO:0000256" key="1">
    <source>
        <dbReference type="ARBA" id="ARBA00023015"/>
    </source>
</evidence>
<dbReference type="PANTHER" id="PTHR47424:SF12">
    <property type="entry name" value="TRANSCRIPTION FACTOR ASQA"/>
    <property type="match status" value="1"/>
</dbReference>
<sequence length="703" mass="77722">MREIERLRNRVKELEEKLESRSDTSSQDSYEVLGRAQVSAPPSRPQAPTSDNLRDHGSRAVWEGTYTSTAKSSQTQWYGPASAMHFVSRMSRYLGTAFHQPCPHRHMQPKTASMSFSSPTSEFDENYDGHAVLADAMRVNGDLTGTQEDYFLGLFWQSYHCTFQILDEAEFREHYRSLWTATRTTRRPSALVDIVLALCMQLGVSSRPRADASSRGKTEIDSSDASIAGRWLYRRSQMLLSSELESPAISTLQCQIYAALYLCNASFQNMAHSTLALALRTAQILGLHLEPPADMPRAQRELRKMIWWTLYAVEIKTCMKLGRPWSAQLSDVTCTLPADDPELAFLSSSSFASIGGSVTWLSYGVQMIKVILAAREVYVAFYSERERLLGSIQEQAEYDGPELKEPLANLLASKMKGMTGWVRELPDALKTKRKGGVQPYSTGETLELDIEVFAPLWLQRQRLLLELLYHNLCMNLLRPVICFFPRGFAPQKVADLAVQCVHHAITITNIMHQALAQTDILTGWHEAFQWQWNATLTMLGFILANPVHGSTPAVRRAVDVATENFDFLGNNLAMASSSAAVTRDLAAKGDLLTNRLMPGLHAMVPFGSSAAVTPSSGALAAEELRDTGSACPPTADAAGLAGSTVSNTDALSFEEPSAMLQDALAGYLGLAFNDSFNSFDGFLVDNSAEFLSDGWDFNQSTQP</sequence>
<dbReference type="GO" id="GO:0005634">
    <property type="term" value="C:nucleus"/>
    <property type="evidence" value="ECO:0007669"/>
    <property type="project" value="TreeGrafter"/>
</dbReference>
<keyword evidence="1" id="KW-0805">Transcription regulation</keyword>
<organism evidence="6 7">
    <name type="scientific">Pleurostoma richardsiae</name>
    <dbReference type="NCBI Taxonomy" id="41990"/>
    <lineage>
        <taxon>Eukaryota</taxon>
        <taxon>Fungi</taxon>
        <taxon>Dikarya</taxon>
        <taxon>Ascomycota</taxon>
        <taxon>Pezizomycotina</taxon>
        <taxon>Sordariomycetes</taxon>
        <taxon>Sordariomycetidae</taxon>
        <taxon>Calosphaeriales</taxon>
        <taxon>Pleurostomataceae</taxon>
        <taxon>Pleurostoma</taxon>
    </lineage>
</organism>
<dbReference type="GO" id="GO:0000978">
    <property type="term" value="F:RNA polymerase II cis-regulatory region sequence-specific DNA binding"/>
    <property type="evidence" value="ECO:0007669"/>
    <property type="project" value="TreeGrafter"/>
</dbReference>
<evidence type="ECO:0000256" key="4">
    <source>
        <dbReference type="SAM" id="MobiDB-lite"/>
    </source>
</evidence>
<dbReference type="CDD" id="cd12148">
    <property type="entry name" value="fungal_TF_MHR"/>
    <property type="match status" value="1"/>
</dbReference>
<comment type="caution">
    <text evidence="6">The sequence shown here is derived from an EMBL/GenBank/DDBJ whole genome shotgun (WGS) entry which is preliminary data.</text>
</comment>
<dbReference type="Pfam" id="PF04082">
    <property type="entry name" value="Fungal_trans"/>
    <property type="match status" value="1"/>
</dbReference>